<accession>A0A1I1U488</accession>
<keyword evidence="1" id="KW-1133">Transmembrane helix</keyword>
<feature type="transmembrane region" description="Helical" evidence="1">
    <location>
        <begin position="94"/>
        <end position="115"/>
    </location>
</feature>
<name>A0A1I1U488_9BACT</name>
<evidence type="ECO:0000313" key="2">
    <source>
        <dbReference type="EMBL" id="SFD65579.1"/>
    </source>
</evidence>
<reference evidence="3" key="1">
    <citation type="submission" date="2016-10" db="EMBL/GenBank/DDBJ databases">
        <authorList>
            <person name="Varghese N."/>
            <person name="Submissions S."/>
        </authorList>
    </citation>
    <scope>NUCLEOTIDE SEQUENCE [LARGE SCALE GENOMIC DNA]</scope>
    <source>
        <strain evidence="3">ATCC 25963</strain>
    </source>
</reference>
<proteinExistence type="predicted"/>
<protein>
    <submittedName>
        <fullName evidence="2">Uncharacterized protein</fullName>
    </submittedName>
</protein>
<dbReference type="Proteomes" id="UP000199400">
    <property type="component" value="Unassembled WGS sequence"/>
</dbReference>
<dbReference type="STRING" id="54.SAMN02745121_00958"/>
<evidence type="ECO:0000313" key="3">
    <source>
        <dbReference type="Proteomes" id="UP000199400"/>
    </source>
</evidence>
<evidence type="ECO:0000256" key="1">
    <source>
        <dbReference type="SAM" id="Phobius"/>
    </source>
</evidence>
<gene>
    <name evidence="2" type="ORF">SAMN02745121_00958</name>
</gene>
<keyword evidence="3" id="KW-1185">Reference proteome</keyword>
<dbReference type="EMBL" id="FOMX01000003">
    <property type="protein sequence ID" value="SFD65579.1"/>
    <property type="molecule type" value="Genomic_DNA"/>
</dbReference>
<dbReference type="RefSeq" id="WP_170135906.1">
    <property type="nucleotide sequence ID" value="NZ_FOMX01000003.1"/>
</dbReference>
<keyword evidence="1" id="KW-0812">Transmembrane</keyword>
<keyword evidence="1" id="KW-0472">Membrane</keyword>
<organism evidence="2 3">
    <name type="scientific">Nannocystis exedens</name>
    <dbReference type="NCBI Taxonomy" id="54"/>
    <lineage>
        <taxon>Bacteria</taxon>
        <taxon>Pseudomonadati</taxon>
        <taxon>Myxococcota</taxon>
        <taxon>Polyangia</taxon>
        <taxon>Nannocystales</taxon>
        <taxon>Nannocystaceae</taxon>
        <taxon>Nannocystis</taxon>
    </lineage>
</organism>
<sequence length="160" mass="17459">MPLQRVTHVPSDLPLGEGRDRYLEQNGFSMAEYSSPTFAFYIFGRAVRLPNPPARRRVVALHDLHHVLTGYGTDLAGEAEIGAWELRAGCNTPFLWMINLTAVVGGLFVAPLRTLRAFRAAKGQRSLYVDGRDAEVVLKIPIAELRGQLGIPAGGHTAAP</sequence>
<dbReference type="AlphaFoldDB" id="A0A1I1U488"/>